<feature type="transmembrane region" description="Helical" evidence="1">
    <location>
        <begin position="76"/>
        <end position="98"/>
    </location>
</feature>
<reference evidence="5 6" key="1">
    <citation type="journal article" date="2020" name="Nat. Food">
        <title>A phased Vanilla planifolia genome enables genetic improvement of flavour and production.</title>
        <authorList>
            <person name="Hasing T."/>
            <person name="Tang H."/>
            <person name="Brym M."/>
            <person name="Khazi F."/>
            <person name="Huang T."/>
            <person name="Chambers A.H."/>
        </authorList>
    </citation>
    <scope>NUCLEOTIDE SEQUENCE [LARGE SCALE GENOMIC DNA]</scope>
    <source>
        <tissue evidence="3">Leaf</tissue>
    </source>
</reference>
<comment type="caution">
    <text evidence="3">The sequence shown here is derived from an EMBL/GenBank/DDBJ whole genome shotgun (WGS) entry which is preliminary data.</text>
</comment>
<organism evidence="3 5">
    <name type="scientific">Vanilla planifolia</name>
    <name type="common">Vanilla</name>
    <dbReference type="NCBI Taxonomy" id="51239"/>
    <lineage>
        <taxon>Eukaryota</taxon>
        <taxon>Viridiplantae</taxon>
        <taxon>Streptophyta</taxon>
        <taxon>Embryophyta</taxon>
        <taxon>Tracheophyta</taxon>
        <taxon>Spermatophyta</taxon>
        <taxon>Magnoliopsida</taxon>
        <taxon>Liliopsida</taxon>
        <taxon>Asparagales</taxon>
        <taxon>Orchidaceae</taxon>
        <taxon>Vanilloideae</taxon>
        <taxon>Vanilleae</taxon>
        <taxon>Vanilla</taxon>
    </lineage>
</organism>
<evidence type="ECO:0000313" key="2">
    <source>
        <dbReference type="EMBL" id="KAG0466943.1"/>
    </source>
</evidence>
<keyword evidence="1" id="KW-0812">Transmembrane</keyword>
<keyword evidence="5" id="KW-1185">Reference proteome</keyword>
<dbReference type="EMBL" id="JADCNL010000009">
    <property type="protein sequence ID" value="KAG0466944.1"/>
    <property type="molecule type" value="Genomic_DNA"/>
</dbReference>
<dbReference type="EMBL" id="JADCNM010000009">
    <property type="protein sequence ID" value="KAG0468616.1"/>
    <property type="molecule type" value="Genomic_DNA"/>
</dbReference>
<evidence type="ECO:0000313" key="3">
    <source>
        <dbReference type="EMBL" id="KAG0466944.1"/>
    </source>
</evidence>
<evidence type="ECO:0000313" key="4">
    <source>
        <dbReference type="EMBL" id="KAG0468616.1"/>
    </source>
</evidence>
<dbReference type="Proteomes" id="UP000636800">
    <property type="component" value="Unassembled WGS sequence"/>
</dbReference>
<dbReference type="AlphaFoldDB" id="A0A835UKW1"/>
<dbReference type="Proteomes" id="UP000639772">
    <property type="component" value="Chromosome 9"/>
</dbReference>
<protein>
    <submittedName>
        <fullName evidence="3">Uncharacterized protein</fullName>
    </submittedName>
</protein>
<name>A0A835UKW1_VANPL</name>
<evidence type="ECO:0000313" key="5">
    <source>
        <dbReference type="Proteomes" id="UP000636800"/>
    </source>
</evidence>
<dbReference type="EMBL" id="JADCNL010000009">
    <property type="protein sequence ID" value="KAG0466943.1"/>
    <property type="molecule type" value="Genomic_DNA"/>
</dbReference>
<accession>A0A835UKW1</accession>
<evidence type="ECO:0000256" key="1">
    <source>
        <dbReference type="SAM" id="Phobius"/>
    </source>
</evidence>
<sequence length="106" mass="11580">MELWAEHSGVLLGEISFWGEFGAAGRLGESYVRHLLFESTGGALDGVEGIQELHRLLPSERTRTPPHRRPTSAASFYLPVAAAPAIAAFLLFLFLHLLPSLRISLA</sequence>
<keyword evidence="1" id="KW-1133">Transmembrane helix</keyword>
<evidence type="ECO:0000313" key="6">
    <source>
        <dbReference type="Proteomes" id="UP000639772"/>
    </source>
</evidence>
<keyword evidence="1" id="KW-0472">Membrane</keyword>
<gene>
    <name evidence="4" type="ORF">HPP92_017944</name>
    <name evidence="2" type="ORF">HPP92_018523</name>
    <name evidence="3" type="ORF">HPP92_018524</name>
</gene>
<proteinExistence type="predicted"/>